<dbReference type="Proteomes" id="UP000030640">
    <property type="component" value="Unassembled WGS sequence"/>
</dbReference>
<dbReference type="AlphaFoldDB" id="W6ZTU0"/>
<dbReference type="VEuPathDB" id="PlasmoDB:C922_05281"/>
<evidence type="ECO:0000313" key="2">
    <source>
        <dbReference type="Proteomes" id="UP000030640"/>
    </source>
</evidence>
<evidence type="ECO:0000313" key="1">
    <source>
        <dbReference type="EMBL" id="EUD64342.1"/>
    </source>
</evidence>
<dbReference type="EMBL" id="KI965510">
    <property type="protein sequence ID" value="EUD64342.1"/>
    <property type="molecule type" value="Genomic_DNA"/>
</dbReference>
<keyword evidence="2" id="KW-1185">Reference proteome</keyword>
<accession>W6ZTU0</accession>
<reference evidence="1 2" key="1">
    <citation type="submission" date="2013-02" db="EMBL/GenBank/DDBJ databases">
        <title>The Genome Sequence of Plasmodium inui San Antonio 1.</title>
        <authorList>
            <consortium name="The Broad Institute Genome Sequencing Platform"/>
            <consortium name="The Broad Institute Genome Sequencing Center for Infectious Disease"/>
            <person name="Neafsey D."/>
            <person name="Cheeseman I."/>
            <person name="Volkman S."/>
            <person name="Adams J."/>
            <person name="Walker B."/>
            <person name="Young S.K."/>
            <person name="Zeng Q."/>
            <person name="Gargeya S."/>
            <person name="Fitzgerald M."/>
            <person name="Haas B."/>
            <person name="Abouelleil A."/>
            <person name="Alvarado L."/>
            <person name="Arachchi H.M."/>
            <person name="Berlin A.M."/>
            <person name="Chapman S.B."/>
            <person name="Dewar J."/>
            <person name="Goldberg J."/>
            <person name="Griggs A."/>
            <person name="Gujja S."/>
            <person name="Hansen M."/>
            <person name="Howarth C."/>
            <person name="Imamovic A."/>
            <person name="Larimer J."/>
            <person name="McCowan C."/>
            <person name="Murphy C."/>
            <person name="Neiman D."/>
            <person name="Pearson M."/>
            <person name="Priest M."/>
            <person name="Roberts A."/>
            <person name="Saif S."/>
            <person name="Shea T."/>
            <person name="Sisk P."/>
            <person name="Sykes S."/>
            <person name="Wortman J."/>
            <person name="Nusbaum C."/>
            <person name="Birren B."/>
        </authorList>
    </citation>
    <scope>NUCLEOTIDE SEQUENCE [LARGE SCALE GENOMIC DNA]</scope>
    <source>
        <strain evidence="1 2">San Antonio 1</strain>
    </source>
</reference>
<organism evidence="1 2">
    <name type="scientific">Plasmodium inui San Antonio 1</name>
    <dbReference type="NCBI Taxonomy" id="1237626"/>
    <lineage>
        <taxon>Eukaryota</taxon>
        <taxon>Sar</taxon>
        <taxon>Alveolata</taxon>
        <taxon>Apicomplexa</taxon>
        <taxon>Aconoidasida</taxon>
        <taxon>Haemosporida</taxon>
        <taxon>Plasmodiidae</taxon>
        <taxon>Plasmodium</taxon>
        <taxon>Plasmodium (Plasmodium)</taxon>
    </lineage>
</organism>
<sequence>MDIWKNMHKTFSHMRCVRNETDRRRLHDFMSRLRKLKRDNRCEESWKEENEKWNVIKYLKKKVTKIGIII</sequence>
<name>W6ZTU0_9APIC</name>
<dbReference type="RefSeq" id="XP_008819075.1">
    <property type="nucleotide sequence ID" value="XM_008820853.1"/>
</dbReference>
<protein>
    <submittedName>
        <fullName evidence="1">Uncharacterized protein</fullName>
    </submittedName>
</protein>
<dbReference type="GeneID" id="20040555"/>
<proteinExistence type="predicted"/>
<gene>
    <name evidence="1" type="ORF">C922_05281</name>
</gene>